<dbReference type="Proteomes" id="UP001060260">
    <property type="component" value="Chromosome"/>
</dbReference>
<reference evidence="3" key="1">
    <citation type="submission" date="2022-08" db="EMBL/GenBank/DDBJ databases">
        <title>Genome Sequencing of Bacteroides fragilis Group Isolates with Nanopore Technology.</title>
        <authorList>
            <person name="Tisza M.J."/>
            <person name="Smith D."/>
            <person name="Dekker J.P."/>
        </authorList>
    </citation>
    <scope>NUCLEOTIDE SEQUENCE</scope>
    <source>
        <strain evidence="3">BFG-474</strain>
    </source>
</reference>
<gene>
    <name evidence="3" type="ORF">NXW23_07960</name>
</gene>
<accession>A0AA94YB78</accession>
<sequence length="385" mass="43839">MGYIQPFDRNQLTLPESLDSYISCENPVRLIDVFVDQFIKLHPDFSSYKGNSPTGRSAYSFGTLLKLYVYGYLNSISSSRKLERETLRNMELIWLLGNLHPDHKTIADFRSKQTSGIHECCLDFRRFLVSSGYISGKLVAVDGSKIKANTNRDGLTLDGINRQLALLDTRLEKYLHQLNENDLVETAQEQLSELSDELGVESSLLEKIARLSQQVEELQAEKQRMLDEGSQRSFPSDREARLMKTRNGFLPAYNVQSVVDSQHHLIGAMQVTDHPNDFEDLQPSIHAMQEDLQVEVAQAVADTGYANEEQILALEEEGKVIAVPFNEGDHSPKEDREHGIFLPMMQTMTIIYAPKKKYYLLKTGKFVNMESFIENIREETARVVP</sequence>
<name>A0AA94YB78_9BACE</name>
<evidence type="ECO:0000313" key="4">
    <source>
        <dbReference type="Proteomes" id="UP001060260"/>
    </source>
</evidence>
<feature type="domain" description="Transposase InsH N-terminal" evidence="2">
    <location>
        <begin position="17"/>
        <end position="111"/>
    </location>
</feature>
<feature type="coiled-coil region" evidence="1">
    <location>
        <begin position="177"/>
        <end position="228"/>
    </location>
</feature>
<dbReference type="Pfam" id="PF05598">
    <property type="entry name" value="DUF772"/>
    <property type="match status" value="1"/>
</dbReference>
<dbReference type="PANTHER" id="PTHR33408:SF2">
    <property type="entry name" value="TRANSPOSASE DDE DOMAIN-CONTAINING PROTEIN"/>
    <property type="match status" value="1"/>
</dbReference>
<organism evidence="3 4">
    <name type="scientific">Bacteroides caccae</name>
    <dbReference type="NCBI Taxonomy" id="47678"/>
    <lineage>
        <taxon>Bacteria</taxon>
        <taxon>Pseudomonadati</taxon>
        <taxon>Bacteroidota</taxon>
        <taxon>Bacteroidia</taxon>
        <taxon>Bacteroidales</taxon>
        <taxon>Bacteroidaceae</taxon>
        <taxon>Bacteroides</taxon>
    </lineage>
</organism>
<dbReference type="AlphaFoldDB" id="A0AA94YB78"/>
<keyword evidence="1" id="KW-0175">Coiled coil</keyword>
<dbReference type="EMBL" id="CP103166">
    <property type="protein sequence ID" value="UVQ98239.1"/>
    <property type="molecule type" value="Genomic_DNA"/>
</dbReference>
<evidence type="ECO:0000256" key="1">
    <source>
        <dbReference type="SAM" id="Coils"/>
    </source>
</evidence>
<evidence type="ECO:0000313" key="3">
    <source>
        <dbReference type="EMBL" id="UVQ98239.1"/>
    </source>
</evidence>
<proteinExistence type="predicted"/>
<evidence type="ECO:0000259" key="2">
    <source>
        <dbReference type="Pfam" id="PF05598"/>
    </source>
</evidence>
<dbReference type="InterPro" id="IPR008490">
    <property type="entry name" value="Transposase_InsH_N"/>
</dbReference>
<dbReference type="PANTHER" id="PTHR33408">
    <property type="entry name" value="TRANSPOSASE"/>
    <property type="match status" value="1"/>
</dbReference>
<protein>
    <submittedName>
        <fullName evidence="3">Transposase</fullName>
    </submittedName>
</protein>